<sequence length="40" mass="4610">MKSKKVEAINYEPVKLGQQILPTGRTFHKELIYHINQIGS</sequence>
<keyword evidence="2" id="KW-1185">Reference proteome</keyword>
<protein>
    <submittedName>
        <fullName evidence="1">Uncharacterized protein</fullName>
    </submittedName>
</protein>
<name>A0A841MTH5_9BACT</name>
<dbReference type="EMBL" id="JACIJO010000003">
    <property type="protein sequence ID" value="MBB6327934.1"/>
    <property type="molecule type" value="Genomic_DNA"/>
</dbReference>
<accession>A0A841MTH5</accession>
<organism evidence="1 2">
    <name type="scientific">Algoriphagus iocasae</name>
    <dbReference type="NCBI Taxonomy" id="1836499"/>
    <lineage>
        <taxon>Bacteria</taxon>
        <taxon>Pseudomonadati</taxon>
        <taxon>Bacteroidota</taxon>
        <taxon>Cytophagia</taxon>
        <taxon>Cytophagales</taxon>
        <taxon>Cyclobacteriaceae</taxon>
        <taxon>Algoriphagus</taxon>
    </lineage>
</organism>
<reference evidence="1 2" key="1">
    <citation type="submission" date="2020-08" db="EMBL/GenBank/DDBJ databases">
        <title>Genomic Encyclopedia of Type Strains, Phase IV (KMG-IV): sequencing the most valuable type-strain genomes for metagenomic binning, comparative biology and taxonomic classification.</title>
        <authorList>
            <person name="Goeker M."/>
        </authorList>
    </citation>
    <scope>NUCLEOTIDE SEQUENCE [LARGE SCALE GENOMIC DNA]</scope>
    <source>
        <strain evidence="1 2">DSM 102044</strain>
    </source>
</reference>
<evidence type="ECO:0000313" key="2">
    <source>
        <dbReference type="Proteomes" id="UP000588604"/>
    </source>
</evidence>
<dbReference type="AlphaFoldDB" id="A0A841MTH5"/>
<dbReference type="RefSeq" id="WP_262890876.1">
    <property type="nucleotide sequence ID" value="NZ_JACIJO010000003.1"/>
</dbReference>
<dbReference type="Proteomes" id="UP000588604">
    <property type="component" value="Unassembled WGS sequence"/>
</dbReference>
<comment type="caution">
    <text evidence="1">The sequence shown here is derived from an EMBL/GenBank/DDBJ whole genome shotgun (WGS) entry which is preliminary data.</text>
</comment>
<gene>
    <name evidence="1" type="ORF">FHS59_003577</name>
</gene>
<evidence type="ECO:0000313" key="1">
    <source>
        <dbReference type="EMBL" id="MBB6327934.1"/>
    </source>
</evidence>
<proteinExistence type="predicted"/>